<evidence type="ECO:0000256" key="1">
    <source>
        <dbReference type="ARBA" id="ARBA00001933"/>
    </source>
</evidence>
<keyword evidence="2" id="KW-0663">Pyridoxal phosphate</keyword>
<comment type="cofactor">
    <cofactor evidence="1">
        <name>pyridoxal 5'-phosphate</name>
        <dbReference type="ChEBI" id="CHEBI:597326"/>
    </cofactor>
</comment>
<dbReference type="AlphaFoldDB" id="A0A941D915"/>
<evidence type="ECO:0000259" key="3">
    <source>
        <dbReference type="Pfam" id="PF00266"/>
    </source>
</evidence>
<name>A0A941D915_9MICO</name>
<evidence type="ECO:0000313" key="4">
    <source>
        <dbReference type="EMBL" id="MBR7744324.1"/>
    </source>
</evidence>
<dbReference type="Gene3D" id="3.40.640.10">
    <property type="entry name" value="Type I PLP-dependent aspartate aminotransferase-like (Major domain)"/>
    <property type="match status" value="1"/>
</dbReference>
<keyword evidence="4" id="KW-0808">Transferase</keyword>
<dbReference type="InterPro" id="IPR015422">
    <property type="entry name" value="PyrdxlP-dep_Trfase_small"/>
</dbReference>
<dbReference type="InterPro" id="IPR000192">
    <property type="entry name" value="Aminotrans_V_dom"/>
</dbReference>
<comment type="caution">
    <text evidence="4">The sequence shown here is derived from an EMBL/GenBank/DDBJ whole genome shotgun (WGS) entry which is preliminary data.</text>
</comment>
<dbReference type="EMBL" id="JAGSNF010000020">
    <property type="protein sequence ID" value="MBR7744324.1"/>
    <property type="molecule type" value="Genomic_DNA"/>
</dbReference>
<dbReference type="GO" id="GO:0008483">
    <property type="term" value="F:transaminase activity"/>
    <property type="evidence" value="ECO:0007669"/>
    <property type="project" value="UniProtKB-KW"/>
</dbReference>
<evidence type="ECO:0000313" key="5">
    <source>
        <dbReference type="Proteomes" id="UP000677016"/>
    </source>
</evidence>
<dbReference type="InterPro" id="IPR015424">
    <property type="entry name" value="PyrdxlP-dep_Trfase"/>
</dbReference>
<dbReference type="InterPro" id="IPR015421">
    <property type="entry name" value="PyrdxlP-dep_Trfase_major"/>
</dbReference>
<dbReference type="Pfam" id="PF00266">
    <property type="entry name" value="Aminotran_5"/>
    <property type="match status" value="1"/>
</dbReference>
<proteinExistence type="predicted"/>
<sequence>MTGLPEVVRAAPVPVLGGGLVDDAPLDHGASTPALRAVLDAVDAATRTYASVHRGQGWLSRVTSAHYEAARAEVARFVGARADDAVVLTRNTTDAVNVLARALPEGTPVVVFDSEHHAALLPWPAATTRRLTVPRSHEEALGRLDATLASLEPGLFTPLVVVAGASNVTGELWPLERVVATARRHGARVLVDAAQLAAHRPVDLTALDADWVVLSGHKLHAPFGAGALVGRADWLDAAPPYLPGGGASAEVTADGVRWATGAARHEGGTPNVLGAVALAAACATIDRHRAAVEDHEAALTRRLLDGLRATPGVRVLSVFGDDADRGPVAAFTVDGLDSHLVATALAAEHGVAVRAGKFCAHRLVDTLLAGGGTDDATAVRASAGIATTPEHVERLLAAVATLAADGPGAEYVLEPGAGWVPVHDDRELAVDRLW</sequence>
<accession>A0A941D915</accession>
<keyword evidence="5" id="KW-1185">Reference proteome</keyword>
<gene>
    <name evidence="4" type="ORF">KC207_13600</name>
</gene>
<protein>
    <submittedName>
        <fullName evidence="4">Aminotransferase class V-fold PLP-dependent enzyme</fullName>
    </submittedName>
</protein>
<keyword evidence="4" id="KW-0032">Aminotransferase</keyword>
<dbReference type="Gene3D" id="3.90.1150.10">
    <property type="entry name" value="Aspartate Aminotransferase, domain 1"/>
    <property type="match status" value="1"/>
</dbReference>
<dbReference type="PANTHER" id="PTHR43586">
    <property type="entry name" value="CYSTEINE DESULFURASE"/>
    <property type="match status" value="1"/>
</dbReference>
<organism evidence="4 5">
    <name type="scientific">Phycicoccus avicenniae</name>
    <dbReference type="NCBI Taxonomy" id="2828860"/>
    <lineage>
        <taxon>Bacteria</taxon>
        <taxon>Bacillati</taxon>
        <taxon>Actinomycetota</taxon>
        <taxon>Actinomycetes</taxon>
        <taxon>Micrococcales</taxon>
        <taxon>Intrasporangiaceae</taxon>
        <taxon>Phycicoccus</taxon>
    </lineage>
</organism>
<dbReference type="SUPFAM" id="SSF53383">
    <property type="entry name" value="PLP-dependent transferases"/>
    <property type="match status" value="1"/>
</dbReference>
<dbReference type="Proteomes" id="UP000677016">
    <property type="component" value="Unassembled WGS sequence"/>
</dbReference>
<dbReference type="PANTHER" id="PTHR43586:SF8">
    <property type="entry name" value="CYSTEINE DESULFURASE 1, CHLOROPLASTIC"/>
    <property type="match status" value="1"/>
</dbReference>
<evidence type="ECO:0000256" key="2">
    <source>
        <dbReference type="ARBA" id="ARBA00022898"/>
    </source>
</evidence>
<feature type="domain" description="Aminotransferase class V" evidence="3">
    <location>
        <begin position="26"/>
        <end position="395"/>
    </location>
</feature>
<reference evidence="4" key="1">
    <citation type="submission" date="2021-04" db="EMBL/GenBank/DDBJ databases">
        <title>Phycicoccus avicenniae sp. nov., a novel endophytic actinomycetes isolated from branch of Avicennia mariana.</title>
        <authorList>
            <person name="Tuo L."/>
        </authorList>
    </citation>
    <scope>NUCLEOTIDE SEQUENCE</scope>
    <source>
        <strain evidence="4">BSK3Z-2</strain>
    </source>
</reference>